<dbReference type="STRING" id="139825.A0A401H6Q3"/>
<evidence type="ECO:0008006" key="3">
    <source>
        <dbReference type="Google" id="ProtNLM"/>
    </source>
</evidence>
<sequence>MLRILQLNLNKSLIAQSAFINSFSTSDFDIILLQESYLDPRTSLTRATSHWIVVYPHTHYTEASGRTRSVIFISKRISGETWSQIKVDSPDITAISLRTASGPLHIFNIYNDQRHQDSINLLA</sequence>
<dbReference type="AlphaFoldDB" id="A0A401H6Q3"/>
<keyword evidence="2" id="KW-1185">Reference proteome</keyword>
<dbReference type="InParanoid" id="A0A401H6Q3"/>
<comment type="caution">
    <text evidence="1">The sequence shown here is derived from an EMBL/GenBank/DDBJ whole genome shotgun (WGS) entry which is preliminary data.</text>
</comment>
<protein>
    <recommendedName>
        <fullName evidence="3">Endonuclease/exonuclease/phosphatase domain-containing protein</fullName>
    </recommendedName>
</protein>
<name>A0A401H6Q3_9APHY</name>
<dbReference type="InterPro" id="IPR036691">
    <property type="entry name" value="Endo/exonu/phosph_ase_sf"/>
</dbReference>
<dbReference type="SUPFAM" id="SSF56219">
    <property type="entry name" value="DNase I-like"/>
    <property type="match status" value="1"/>
</dbReference>
<gene>
    <name evidence="1" type="ORF">SCP_1801500</name>
</gene>
<accession>A0A401H6Q3</accession>
<dbReference type="Gene3D" id="3.60.10.10">
    <property type="entry name" value="Endonuclease/exonuclease/phosphatase"/>
    <property type="match status" value="1"/>
</dbReference>
<dbReference type="RefSeq" id="XP_027621039.1">
    <property type="nucleotide sequence ID" value="XM_027765238.1"/>
</dbReference>
<dbReference type="GeneID" id="38787043"/>
<proteinExistence type="predicted"/>
<dbReference type="EMBL" id="BFAD01000018">
    <property type="protein sequence ID" value="GBE90126.1"/>
    <property type="molecule type" value="Genomic_DNA"/>
</dbReference>
<evidence type="ECO:0000313" key="1">
    <source>
        <dbReference type="EMBL" id="GBE90126.1"/>
    </source>
</evidence>
<organism evidence="1 2">
    <name type="scientific">Sparassis crispa</name>
    <dbReference type="NCBI Taxonomy" id="139825"/>
    <lineage>
        <taxon>Eukaryota</taxon>
        <taxon>Fungi</taxon>
        <taxon>Dikarya</taxon>
        <taxon>Basidiomycota</taxon>
        <taxon>Agaricomycotina</taxon>
        <taxon>Agaricomycetes</taxon>
        <taxon>Polyporales</taxon>
        <taxon>Sparassidaceae</taxon>
        <taxon>Sparassis</taxon>
    </lineage>
</organism>
<dbReference type="OrthoDB" id="2840473at2759"/>
<dbReference type="Proteomes" id="UP000287166">
    <property type="component" value="Unassembled WGS sequence"/>
</dbReference>
<evidence type="ECO:0000313" key="2">
    <source>
        <dbReference type="Proteomes" id="UP000287166"/>
    </source>
</evidence>
<reference evidence="1 2" key="1">
    <citation type="journal article" date="2018" name="Sci. Rep.">
        <title>Genome sequence of the cauliflower mushroom Sparassis crispa (Hanabiratake) and its association with beneficial usage.</title>
        <authorList>
            <person name="Kiyama R."/>
            <person name="Furutani Y."/>
            <person name="Kawaguchi K."/>
            <person name="Nakanishi T."/>
        </authorList>
    </citation>
    <scope>NUCLEOTIDE SEQUENCE [LARGE SCALE GENOMIC DNA]</scope>
</reference>